<gene>
    <name evidence="4" type="ORF">PVAG01_06507</name>
</gene>
<dbReference type="EMBL" id="JBFCZG010000005">
    <property type="protein sequence ID" value="KAL3422351.1"/>
    <property type="molecule type" value="Genomic_DNA"/>
</dbReference>
<reference evidence="4 5" key="1">
    <citation type="submission" date="2024-06" db="EMBL/GenBank/DDBJ databases">
        <title>Complete genome of Phlyctema vagabunda strain 19-DSS-EL-015.</title>
        <authorList>
            <person name="Fiorenzani C."/>
        </authorList>
    </citation>
    <scope>NUCLEOTIDE SEQUENCE [LARGE SCALE GENOMIC DNA]</scope>
    <source>
        <strain evidence="4 5">19-DSS-EL-015</strain>
    </source>
</reference>
<dbReference type="Pfam" id="PF00583">
    <property type="entry name" value="Acetyltransf_1"/>
    <property type="match status" value="1"/>
</dbReference>
<name>A0ABR4PG78_9HELO</name>
<evidence type="ECO:0000313" key="4">
    <source>
        <dbReference type="EMBL" id="KAL3422351.1"/>
    </source>
</evidence>
<keyword evidence="1" id="KW-0808">Transferase</keyword>
<protein>
    <submittedName>
        <fullName evidence="4">GNAT family protein</fullName>
    </submittedName>
</protein>
<keyword evidence="5" id="KW-1185">Reference proteome</keyword>
<dbReference type="Gene3D" id="3.40.630.30">
    <property type="match status" value="1"/>
</dbReference>
<dbReference type="PANTHER" id="PTHR43877:SF2">
    <property type="entry name" value="AMINOALKYLPHOSPHONATE N-ACETYLTRANSFERASE-RELATED"/>
    <property type="match status" value="1"/>
</dbReference>
<dbReference type="CDD" id="cd04301">
    <property type="entry name" value="NAT_SF"/>
    <property type="match status" value="1"/>
</dbReference>
<organism evidence="4 5">
    <name type="scientific">Phlyctema vagabunda</name>
    <dbReference type="NCBI Taxonomy" id="108571"/>
    <lineage>
        <taxon>Eukaryota</taxon>
        <taxon>Fungi</taxon>
        <taxon>Dikarya</taxon>
        <taxon>Ascomycota</taxon>
        <taxon>Pezizomycotina</taxon>
        <taxon>Leotiomycetes</taxon>
        <taxon>Helotiales</taxon>
        <taxon>Dermateaceae</taxon>
        <taxon>Phlyctema</taxon>
    </lineage>
</organism>
<comment type="caution">
    <text evidence="4">The sequence shown here is derived from an EMBL/GenBank/DDBJ whole genome shotgun (WGS) entry which is preliminary data.</text>
</comment>
<keyword evidence="2" id="KW-0012">Acyltransferase</keyword>
<evidence type="ECO:0000313" key="5">
    <source>
        <dbReference type="Proteomes" id="UP001629113"/>
    </source>
</evidence>
<evidence type="ECO:0000256" key="2">
    <source>
        <dbReference type="ARBA" id="ARBA00023315"/>
    </source>
</evidence>
<dbReference type="PROSITE" id="PS51186">
    <property type="entry name" value="GNAT"/>
    <property type="match status" value="1"/>
</dbReference>
<proteinExistence type="predicted"/>
<dbReference type="InterPro" id="IPR016181">
    <property type="entry name" value="Acyl_CoA_acyltransferase"/>
</dbReference>
<feature type="domain" description="N-acetyltransferase" evidence="3">
    <location>
        <begin position="13"/>
        <end position="183"/>
    </location>
</feature>
<evidence type="ECO:0000256" key="1">
    <source>
        <dbReference type="ARBA" id="ARBA00022679"/>
    </source>
</evidence>
<dbReference type="Proteomes" id="UP001629113">
    <property type="component" value="Unassembled WGS sequence"/>
</dbReference>
<dbReference type="SUPFAM" id="SSF55729">
    <property type="entry name" value="Acyl-CoA N-acyltransferases (Nat)"/>
    <property type="match status" value="1"/>
</dbReference>
<dbReference type="PANTHER" id="PTHR43877">
    <property type="entry name" value="AMINOALKYLPHOSPHONATE N-ACETYLTRANSFERASE-RELATED-RELATED"/>
    <property type="match status" value="1"/>
</dbReference>
<dbReference type="InterPro" id="IPR050832">
    <property type="entry name" value="Bact_Acetyltransf"/>
</dbReference>
<accession>A0ABR4PG78</accession>
<sequence>MTQALNAESKPRPVIRVADARHIPAVAALATQVFESTFGYSLPPADLQTYLTTAFDPSTLAMEAADPLINLLVACDSQDRVMGFAQLTQGGVEPCIEKPEESIELQRLYVGQEYHGSGVGRALYMDVEERARKMGYKTLWLGVWEDNFKAHKVYERFGFTKIGTHDFKMGECIQTDWIMSKSL</sequence>
<dbReference type="InterPro" id="IPR000182">
    <property type="entry name" value="GNAT_dom"/>
</dbReference>
<evidence type="ECO:0000259" key="3">
    <source>
        <dbReference type="PROSITE" id="PS51186"/>
    </source>
</evidence>